<dbReference type="CDD" id="cd06267">
    <property type="entry name" value="PBP1_LacI_sugar_binding-like"/>
    <property type="match status" value="1"/>
</dbReference>
<evidence type="ECO:0000313" key="7">
    <source>
        <dbReference type="Proteomes" id="UP000632222"/>
    </source>
</evidence>
<gene>
    <name evidence="6" type="ORF">GCM10008938_18080</name>
</gene>
<dbReference type="PROSITE" id="PS50932">
    <property type="entry name" value="HTH_LACI_2"/>
    <property type="match status" value="1"/>
</dbReference>
<accession>A0ABQ2CYN7</accession>
<dbReference type="RefSeq" id="WP_189002360.1">
    <property type="nucleotide sequence ID" value="NZ_BMOD01000005.1"/>
</dbReference>
<dbReference type="PROSITE" id="PS50943">
    <property type="entry name" value="HTH_CROC1"/>
    <property type="match status" value="1"/>
</dbReference>
<dbReference type="Pfam" id="PF13377">
    <property type="entry name" value="Peripla_BP_3"/>
    <property type="match status" value="1"/>
</dbReference>
<feature type="domain" description="HTH cro/C1-type" evidence="5">
    <location>
        <begin position="5"/>
        <end position="34"/>
    </location>
</feature>
<organism evidence="6 7">
    <name type="scientific">Deinococcus roseus</name>
    <dbReference type="NCBI Taxonomy" id="392414"/>
    <lineage>
        <taxon>Bacteria</taxon>
        <taxon>Thermotogati</taxon>
        <taxon>Deinococcota</taxon>
        <taxon>Deinococci</taxon>
        <taxon>Deinococcales</taxon>
        <taxon>Deinococcaceae</taxon>
        <taxon>Deinococcus</taxon>
    </lineage>
</organism>
<evidence type="ECO:0000259" key="4">
    <source>
        <dbReference type="PROSITE" id="PS50932"/>
    </source>
</evidence>
<dbReference type="Pfam" id="PF00356">
    <property type="entry name" value="LacI"/>
    <property type="match status" value="1"/>
</dbReference>
<dbReference type="Gene3D" id="1.10.260.40">
    <property type="entry name" value="lambda repressor-like DNA-binding domains"/>
    <property type="match status" value="1"/>
</dbReference>
<keyword evidence="2" id="KW-0238">DNA-binding</keyword>
<dbReference type="InterPro" id="IPR010982">
    <property type="entry name" value="Lambda_DNA-bd_dom_sf"/>
</dbReference>
<dbReference type="InterPro" id="IPR046335">
    <property type="entry name" value="LacI/GalR-like_sensor"/>
</dbReference>
<dbReference type="InterPro" id="IPR001387">
    <property type="entry name" value="Cro/C1-type_HTH"/>
</dbReference>
<keyword evidence="1" id="KW-0805">Transcription regulation</keyword>
<dbReference type="SMART" id="SM00354">
    <property type="entry name" value="HTH_LACI"/>
    <property type="match status" value="1"/>
</dbReference>
<evidence type="ECO:0000256" key="2">
    <source>
        <dbReference type="ARBA" id="ARBA00023125"/>
    </source>
</evidence>
<dbReference type="SUPFAM" id="SSF47413">
    <property type="entry name" value="lambda repressor-like DNA-binding domains"/>
    <property type="match status" value="1"/>
</dbReference>
<dbReference type="Gene3D" id="3.40.50.2300">
    <property type="match status" value="2"/>
</dbReference>
<proteinExistence type="predicted"/>
<feature type="domain" description="HTH lacI-type" evidence="4">
    <location>
        <begin position="4"/>
        <end position="58"/>
    </location>
</feature>
<dbReference type="PANTHER" id="PTHR30146">
    <property type="entry name" value="LACI-RELATED TRANSCRIPTIONAL REPRESSOR"/>
    <property type="match status" value="1"/>
</dbReference>
<sequence length="338" mass="37664">MTRATLKAVAERAGVSYQTVSNIINNTKSVKPETRERVERVIRELGFVPNFTAKVLRQQKSMTLGCVFYEVADFDVQDPYRNMVQAAVSKAAKDANYSLLTYHCFEDSSSDLQEIKTHLSQGRLDGLLFLSPSISETLIAELAGWNCPIVLFDRFDASSSLPSVMPQYQDGIRQLVQHMVNQGRKQLAFVGGRQEDHTQSGELRLSGFLDTTRELQLAVPEEHIYFADWSFGGGKRAFEHLWNLPTRPDAILAANDRMAIGLLSAAFEAGVKVPEEVSISGFDDIEFSLYTNPPLTTVHVPYVEMVHHAVDTLLALMEGQDVQGHLGMPVTLRIRSST</sequence>
<evidence type="ECO:0000256" key="1">
    <source>
        <dbReference type="ARBA" id="ARBA00023015"/>
    </source>
</evidence>
<dbReference type="SUPFAM" id="SSF53822">
    <property type="entry name" value="Periplasmic binding protein-like I"/>
    <property type="match status" value="1"/>
</dbReference>
<dbReference type="InterPro" id="IPR028082">
    <property type="entry name" value="Peripla_BP_I"/>
</dbReference>
<dbReference type="PANTHER" id="PTHR30146:SF109">
    <property type="entry name" value="HTH-TYPE TRANSCRIPTIONAL REGULATOR GALS"/>
    <property type="match status" value="1"/>
</dbReference>
<dbReference type="Proteomes" id="UP000632222">
    <property type="component" value="Unassembled WGS sequence"/>
</dbReference>
<dbReference type="EMBL" id="BMOD01000005">
    <property type="protein sequence ID" value="GGJ32249.1"/>
    <property type="molecule type" value="Genomic_DNA"/>
</dbReference>
<name>A0ABQ2CYN7_9DEIO</name>
<keyword evidence="3" id="KW-0804">Transcription</keyword>
<evidence type="ECO:0000256" key="3">
    <source>
        <dbReference type="ARBA" id="ARBA00023163"/>
    </source>
</evidence>
<keyword evidence="7" id="KW-1185">Reference proteome</keyword>
<dbReference type="InterPro" id="IPR000843">
    <property type="entry name" value="HTH_LacI"/>
</dbReference>
<reference evidence="7" key="1">
    <citation type="journal article" date="2019" name="Int. J. Syst. Evol. Microbiol.">
        <title>The Global Catalogue of Microorganisms (GCM) 10K type strain sequencing project: providing services to taxonomists for standard genome sequencing and annotation.</title>
        <authorList>
            <consortium name="The Broad Institute Genomics Platform"/>
            <consortium name="The Broad Institute Genome Sequencing Center for Infectious Disease"/>
            <person name="Wu L."/>
            <person name="Ma J."/>
        </authorList>
    </citation>
    <scope>NUCLEOTIDE SEQUENCE [LARGE SCALE GENOMIC DNA]</scope>
    <source>
        <strain evidence="7">JCM 14370</strain>
    </source>
</reference>
<evidence type="ECO:0000259" key="5">
    <source>
        <dbReference type="PROSITE" id="PS50943"/>
    </source>
</evidence>
<evidence type="ECO:0000313" key="6">
    <source>
        <dbReference type="EMBL" id="GGJ32249.1"/>
    </source>
</evidence>
<comment type="caution">
    <text evidence="6">The sequence shown here is derived from an EMBL/GenBank/DDBJ whole genome shotgun (WGS) entry which is preliminary data.</text>
</comment>
<dbReference type="CDD" id="cd01392">
    <property type="entry name" value="HTH_LacI"/>
    <property type="match status" value="1"/>
</dbReference>
<protein>
    <submittedName>
        <fullName evidence="6">Alanine racemase</fullName>
    </submittedName>
</protein>